<proteinExistence type="predicted"/>
<protein>
    <submittedName>
        <fullName evidence="1">Uncharacterized protein</fullName>
    </submittedName>
</protein>
<evidence type="ECO:0000313" key="2">
    <source>
        <dbReference type="Proteomes" id="UP000345637"/>
    </source>
</evidence>
<dbReference type="Proteomes" id="UP000345637">
    <property type="component" value="Unassembled WGS sequence"/>
</dbReference>
<dbReference type="AlphaFoldDB" id="A0A485BFZ6"/>
<name>A0A485BFZ6_RAOPL</name>
<reference evidence="1 2" key="1">
    <citation type="submission" date="2019-03" db="EMBL/GenBank/DDBJ databases">
        <authorList>
            <consortium name="Pathogen Informatics"/>
        </authorList>
    </citation>
    <scope>NUCLEOTIDE SEQUENCE [LARGE SCALE GENOMIC DNA]</scope>
    <source>
        <strain evidence="1 2">NCTC12998</strain>
    </source>
</reference>
<dbReference type="EMBL" id="CAADJE010000023">
    <property type="protein sequence ID" value="VFS67809.1"/>
    <property type="molecule type" value="Genomic_DNA"/>
</dbReference>
<gene>
    <name evidence="1" type="ORF">NCTC12998_03424</name>
</gene>
<sequence length="242" mass="27860">MLTGQGMLLEEDKYFFSFTANPILYSALWAKSFTVLGANVGISEFAYAAKTILNAEISLADDELQPDLMRRVHTDTKRIEMIPVFNQKCTKKLLSEHYSDILNGTRRALRDGFIYTSNNDEQHSNGFYYSSRADDVLEIGERVSMASYGLNHYQHMHKAAFLGCANLDRTTIGHWRKYCDLNGWNWQELEEKRQAALNYEKVYQFVSRCSVRVRGNSNQQVYIVPDLGCAEYLKTTLFPVMQ</sequence>
<accession>A0A485BFZ6</accession>
<organism evidence="1 2">
    <name type="scientific">Raoultella planticola</name>
    <name type="common">Klebsiella planticola</name>
    <dbReference type="NCBI Taxonomy" id="575"/>
    <lineage>
        <taxon>Bacteria</taxon>
        <taxon>Pseudomonadati</taxon>
        <taxon>Pseudomonadota</taxon>
        <taxon>Gammaproteobacteria</taxon>
        <taxon>Enterobacterales</taxon>
        <taxon>Enterobacteriaceae</taxon>
        <taxon>Klebsiella/Raoultella group</taxon>
        <taxon>Raoultella</taxon>
    </lineage>
</organism>
<evidence type="ECO:0000313" key="1">
    <source>
        <dbReference type="EMBL" id="VFS67809.1"/>
    </source>
</evidence>